<keyword evidence="4" id="KW-1185">Reference proteome</keyword>
<keyword evidence="1" id="KW-0472">Membrane</keyword>
<dbReference type="AlphaFoldDB" id="A0A917DHX1"/>
<dbReference type="Pfam" id="PF02517">
    <property type="entry name" value="Rce1-like"/>
    <property type="match status" value="1"/>
</dbReference>
<dbReference type="Proteomes" id="UP000613160">
    <property type="component" value="Unassembled WGS sequence"/>
</dbReference>
<protein>
    <recommendedName>
        <fullName evidence="2">CAAX prenyl protease 2/Lysostaphin resistance protein A-like domain-containing protein</fullName>
    </recommendedName>
</protein>
<evidence type="ECO:0000256" key="1">
    <source>
        <dbReference type="SAM" id="Phobius"/>
    </source>
</evidence>
<dbReference type="InterPro" id="IPR003675">
    <property type="entry name" value="Rce1/LyrA-like_dom"/>
</dbReference>
<proteinExistence type="predicted"/>
<feature type="transmembrane region" description="Helical" evidence="1">
    <location>
        <begin position="15"/>
        <end position="34"/>
    </location>
</feature>
<evidence type="ECO:0000313" key="4">
    <source>
        <dbReference type="Proteomes" id="UP000613160"/>
    </source>
</evidence>
<sequence length="64" mass="6683">MGEEFLFRGVVTTALLRYGAFCGVVGGALVFATLHGMNMIFPAALVIGLIAERRCAEVAPSGLP</sequence>
<reference evidence="3" key="1">
    <citation type="journal article" date="2014" name="Int. J. Syst. Evol. Microbiol.">
        <title>Complete genome sequence of Corynebacterium casei LMG S-19264T (=DSM 44701T), isolated from a smear-ripened cheese.</title>
        <authorList>
            <consortium name="US DOE Joint Genome Institute (JGI-PGF)"/>
            <person name="Walter F."/>
            <person name="Albersmeier A."/>
            <person name="Kalinowski J."/>
            <person name="Ruckert C."/>
        </authorList>
    </citation>
    <scope>NUCLEOTIDE SEQUENCE</scope>
    <source>
        <strain evidence="3">CGMCC 1.15493</strain>
    </source>
</reference>
<keyword evidence="1" id="KW-0812">Transmembrane</keyword>
<dbReference type="GO" id="GO:0004175">
    <property type="term" value="F:endopeptidase activity"/>
    <property type="evidence" value="ECO:0007669"/>
    <property type="project" value="UniProtKB-ARBA"/>
</dbReference>
<evidence type="ECO:0000259" key="2">
    <source>
        <dbReference type="Pfam" id="PF02517"/>
    </source>
</evidence>
<comment type="caution">
    <text evidence="3">The sequence shown here is derived from an EMBL/GenBank/DDBJ whole genome shotgun (WGS) entry which is preliminary data.</text>
</comment>
<evidence type="ECO:0000313" key="3">
    <source>
        <dbReference type="EMBL" id="GGD40167.1"/>
    </source>
</evidence>
<gene>
    <name evidence="3" type="ORF">GCM10011335_48570</name>
</gene>
<dbReference type="GO" id="GO:0080120">
    <property type="term" value="P:CAAX-box protein maturation"/>
    <property type="evidence" value="ECO:0007669"/>
    <property type="project" value="UniProtKB-ARBA"/>
</dbReference>
<organism evidence="3 4">
    <name type="scientific">Aureimonas glaciei</name>
    <dbReference type="NCBI Taxonomy" id="1776957"/>
    <lineage>
        <taxon>Bacteria</taxon>
        <taxon>Pseudomonadati</taxon>
        <taxon>Pseudomonadota</taxon>
        <taxon>Alphaproteobacteria</taxon>
        <taxon>Hyphomicrobiales</taxon>
        <taxon>Aurantimonadaceae</taxon>
        <taxon>Aureimonas</taxon>
    </lineage>
</organism>
<keyword evidence="1" id="KW-1133">Transmembrane helix</keyword>
<feature type="domain" description="CAAX prenyl protease 2/Lysostaphin resistance protein A-like" evidence="2">
    <location>
        <begin position="2"/>
        <end position="50"/>
    </location>
</feature>
<dbReference type="EMBL" id="BMJJ01000016">
    <property type="protein sequence ID" value="GGD40167.1"/>
    <property type="molecule type" value="Genomic_DNA"/>
</dbReference>
<name>A0A917DHX1_9HYPH</name>
<accession>A0A917DHX1</accession>
<reference evidence="3" key="2">
    <citation type="submission" date="2020-09" db="EMBL/GenBank/DDBJ databases">
        <authorList>
            <person name="Sun Q."/>
            <person name="Zhou Y."/>
        </authorList>
    </citation>
    <scope>NUCLEOTIDE SEQUENCE</scope>
    <source>
        <strain evidence="3">CGMCC 1.15493</strain>
    </source>
</reference>